<dbReference type="RefSeq" id="WP_262172136.1">
    <property type="nucleotide sequence ID" value="NZ_CP104965.1"/>
</dbReference>
<gene>
    <name evidence="1" type="ORF">N8A98_12935</name>
</gene>
<protein>
    <submittedName>
        <fullName evidence="1">Uncharacterized protein</fullName>
    </submittedName>
</protein>
<organism evidence="1 2">
    <name type="scientific">Devosia neptuniae</name>
    <dbReference type="NCBI Taxonomy" id="191302"/>
    <lineage>
        <taxon>Bacteria</taxon>
        <taxon>Pseudomonadati</taxon>
        <taxon>Pseudomonadota</taxon>
        <taxon>Alphaproteobacteria</taxon>
        <taxon>Hyphomicrobiales</taxon>
        <taxon>Devosiaceae</taxon>
        <taxon>Devosia</taxon>
    </lineage>
</organism>
<evidence type="ECO:0000313" key="2">
    <source>
        <dbReference type="Proteomes" id="UP001061862"/>
    </source>
</evidence>
<accession>A0ABY6CJ23</accession>
<evidence type="ECO:0000313" key="1">
    <source>
        <dbReference type="EMBL" id="UXN72249.1"/>
    </source>
</evidence>
<dbReference type="Proteomes" id="UP001061862">
    <property type="component" value="Chromosome"/>
</dbReference>
<reference evidence="1 2" key="1">
    <citation type="submission" date="2022-09" db="EMBL/GenBank/DDBJ databases">
        <title>Interaction between co-microsymbionts with complementary sets of symbiotic genes in legume-rhizobium systems.</title>
        <authorList>
            <person name="Safronova V."/>
            <person name="Sazanova A."/>
            <person name="Afonin A."/>
            <person name="Chirak E."/>
        </authorList>
    </citation>
    <scope>NUCLEOTIDE SEQUENCE [LARGE SCALE GENOMIC DNA]</scope>
    <source>
        <strain evidence="1 2">A18/4-1</strain>
    </source>
</reference>
<keyword evidence="2" id="KW-1185">Reference proteome</keyword>
<proteinExistence type="predicted"/>
<dbReference type="EMBL" id="CP104965">
    <property type="protein sequence ID" value="UXN72249.1"/>
    <property type="molecule type" value="Genomic_DNA"/>
</dbReference>
<name>A0ABY6CJ23_9HYPH</name>
<sequence>MISNTPEFRVEESYKINCHVYFGVQRHGALLLDASKFIAAFCFIDLNVFGLAIDCQRDIDCTWRFGAQAEKLHQN</sequence>